<evidence type="ECO:0000256" key="1">
    <source>
        <dbReference type="ARBA" id="ARBA00004876"/>
    </source>
</evidence>
<dbReference type="RefSeq" id="WP_187745164.1">
    <property type="nucleotide sequence ID" value="NZ_CP060828.1"/>
</dbReference>
<dbReference type="GO" id="GO:0008652">
    <property type="term" value="P:amino acid biosynthetic process"/>
    <property type="evidence" value="ECO:0007669"/>
    <property type="project" value="UniProtKB-KW"/>
</dbReference>
<accession>A0A7H0I5Q5</accession>
<sequence>MKDTVPVRRVEADVRRLLRPVARELSRGGLGLAAAQELAADVPLKVLEDLYALVARDPAARSSPVYAYASYLSFRALLAHRVAHELHRFAAAPGQGGSVLVAARRIAERAKRESGVEIHPAAVIGARAVIDHGYGTVIGEQVRIGSDCYLLQNVVLGSRSIRSGPAQWSGRRHPWIGDRVEIAGNVSVFGPVTIGDDCRIESGARVVTDVPPGSRVRVVSVLQVTSAGVRGVEHAADGAHRR</sequence>
<dbReference type="AlphaFoldDB" id="A0A7H0I5Q5"/>
<proteinExistence type="predicted"/>
<keyword evidence="3 5" id="KW-0808">Transferase</keyword>
<reference evidence="5 6" key="1">
    <citation type="submission" date="2020-08" db="EMBL/GenBank/DDBJ databases">
        <title>A novel species.</title>
        <authorList>
            <person name="Gao J."/>
        </authorList>
    </citation>
    <scope>NUCLEOTIDE SEQUENCE [LARGE SCALE GENOMIC DNA]</scope>
    <source>
        <strain evidence="5 6">CRXT-G-22</strain>
    </source>
</reference>
<dbReference type="CDD" id="cd03354">
    <property type="entry name" value="LbH_SAT"/>
    <property type="match status" value="1"/>
</dbReference>
<comment type="pathway">
    <text evidence="1">Amino-acid biosynthesis; L-cysteine biosynthesis; L-cysteine from L-serine: step 1/2.</text>
</comment>
<dbReference type="InterPro" id="IPR042122">
    <property type="entry name" value="Ser_AcTrfase_N_sf"/>
</dbReference>
<evidence type="ECO:0000313" key="5">
    <source>
        <dbReference type="EMBL" id="QNP68121.1"/>
    </source>
</evidence>
<dbReference type="Proteomes" id="UP000516052">
    <property type="component" value="Chromosome"/>
</dbReference>
<dbReference type="Gene3D" id="2.160.10.10">
    <property type="entry name" value="Hexapeptide repeat proteins"/>
    <property type="match status" value="1"/>
</dbReference>
<protein>
    <submittedName>
        <fullName evidence="5">Serine acetyltransferase</fullName>
    </submittedName>
</protein>
<evidence type="ECO:0000256" key="2">
    <source>
        <dbReference type="ARBA" id="ARBA00022605"/>
    </source>
</evidence>
<dbReference type="SUPFAM" id="SSF51161">
    <property type="entry name" value="Trimeric LpxA-like enzymes"/>
    <property type="match status" value="1"/>
</dbReference>
<organism evidence="5 6">
    <name type="scientific">Streptomyces roseirectus</name>
    <dbReference type="NCBI Taxonomy" id="2768066"/>
    <lineage>
        <taxon>Bacteria</taxon>
        <taxon>Bacillati</taxon>
        <taxon>Actinomycetota</taxon>
        <taxon>Actinomycetes</taxon>
        <taxon>Kitasatosporales</taxon>
        <taxon>Streptomycetaceae</taxon>
        <taxon>Streptomyces</taxon>
    </lineage>
</organism>
<keyword evidence="2" id="KW-0028">Amino-acid biosynthesis</keyword>
<name>A0A7H0I5Q5_9ACTN</name>
<dbReference type="InterPro" id="IPR045304">
    <property type="entry name" value="LbH_SAT"/>
</dbReference>
<evidence type="ECO:0000313" key="6">
    <source>
        <dbReference type="Proteomes" id="UP000516052"/>
    </source>
</evidence>
<keyword evidence="6" id="KW-1185">Reference proteome</keyword>
<dbReference type="InterPro" id="IPR011004">
    <property type="entry name" value="Trimer_LpxA-like_sf"/>
</dbReference>
<evidence type="ECO:0000256" key="4">
    <source>
        <dbReference type="ARBA" id="ARBA00023315"/>
    </source>
</evidence>
<gene>
    <name evidence="5" type="ORF">IAG44_00630</name>
</gene>
<evidence type="ECO:0000256" key="3">
    <source>
        <dbReference type="ARBA" id="ARBA00022679"/>
    </source>
</evidence>
<dbReference type="KEGG" id="sroi:IAG44_00630"/>
<dbReference type="GO" id="GO:0016746">
    <property type="term" value="F:acyltransferase activity"/>
    <property type="evidence" value="ECO:0007669"/>
    <property type="project" value="UniProtKB-KW"/>
</dbReference>
<dbReference type="EMBL" id="CP060828">
    <property type="protein sequence ID" value="QNP68121.1"/>
    <property type="molecule type" value="Genomic_DNA"/>
</dbReference>
<dbReference type="PANTHER" id="PTHR42811">
    <property type="entry name" value="SERINE ACETYLTRANSFERASE"/>
    <property type="match status" value="1"/>
</dbReference>
<keyword evidence="4" id="KW-0012">Acyltransferase</keyword>
<dbReference type="Gene3D" id="1.10.3130.10">
    <property type="entry name" value="serine acetyltransferase, domain 1"/>
    <property type="match status" value="1"/>
</dbReference>